<name>A0A7D5P5F2_9EURY</name>
<dbReference type="GeneID" id="56082126"/>
<dbReference type="SUPFAM" id="SSF46689">
    <property type="entry name" value="Homeodomain-like"/>
    <property type="match status" value="1"/>
</dbReference>
<evidence type="ECO:0000313" key="1">
    <source>
        <dbReference type="EMBL" id="QLH81223.1"/>
    </source>
</evidence>
<accession>A0A7D5P5F2</accession>
<protein>
    <submittedName>
        <fullName evidence="1">DUF433 domain-containing protein</fullName>
    </submittedName>
</protein>
<dbReference type="Gene3D" id="1.10.10.10">
    <property type="entry name" value="Winged helix-like DNA-binding domain superfamily/Winged helix DNA-binding domain"/>
    <property type="match status" value="1"/>
</dbReference>
<keyword evidence="2" id="KW-1185">Reference proteome</keyword>
<reference evidence="1 2" key="1">
    <citation type="submission" date="2020-07" db="EMBL/GenBank/DDBJ databases">
        <title>Halosimplex litoreum sp. nov. and Halosimplex rubrum sp. nov., isolated from different salt environments.</title>
        <authorList>
            <person name="Cui H."/>
        </authorList>
    </citation>
    <scope>NUCLEOTIDE SEQUENCE [LARGE SCALE GENOMIC DNA]</scope>
    <source>
        <strain evidence="1 2">R2</strain>
    </source>
</reference>
<dbReference type="Proteomes" id="UP000509346">
    <property type="component" value="Chromosome"/>
</dbReference>
<dbReference type="PANTHER" id="PTHR34849:SF1">
    <property type="entry name" value="SLR0770 PROTEIN"/>
    <property type="match status" value="1"/>
</dbReference>
<dbReference type="InterPro" id="IPR009057">
    <property type="entry name" value="Homeodomain-like_sf"/>
</dbReference>
<organism evidence="1 2">
    <name type="scientific">Halosimplex pelagicum</name>
    <dbReference type="NCBI Taxonomy" id="869886"/>
    <lineage>
        <taxon>Archaea</taxon>
        <taxon>Methanobacteriati</taxon>
        <taxon>Methanobacteriota</taxon>
        <taxon>Stenosarchaea group</taxon>
        <taxon>Halobacteria</taxon>
        <taxon>Halobacteriales</taxon>
        <taxon>Haloarculaceae</taxon>
        <taxon>Halosimplex</taxon>
    </lineage>
</organism>
<proteinExistence type="predicted"/>
<dbReference type="KEGG" id="hpel:HZS54_06015"/>
<dbReference type="InterPro" id="IPR007367">
    <property type="entry name" value="DUF433"/>
</dbReference>
<dbReference type="Pfam" id="PF04255">
    <property type="entry name" value="DUF433"/>
    <property type="match status" value="1"/>
</dbReference>
<dbReference type="PANTHER" id="PTHR34849">
    <property type="entry name" value="SSL5025 PROTEIN"/>
    <property type="match status" value="1"/>
</dbReference>
<dbReference type="AlphaFoldDB" id="A0A7D5P5F2"/>
<sequence length="92" mass="10398">MTDIVHTDGVLGGKPRLKGHRISVLQIADMVLDAGHSPEYVADQLGISLSDVHTALAYYYDNPDEMDEIRDRNEQLENRLREQAITPDHVEQ</sequence>
<dbReference type="RefSeq" id="WP_179921031.1">
    <property type="nucleotide sequence ID" value="NZ_CP058909.1"/>
</dbReference>
<dbReference type="EMBL" id="CP058909">
    <property type="protein sequence ID" value="QLH81223.1"/>
    <property type="molecule type" value="Genomic_DNA"/>
</dbReference>
<evidence type="ECO:0000313" key="2">
    <source>
        <dbReference type="Proteomes" id="UP000509346"/>
    </source>
</evidence>
<dbReference type="InterPro" id="IPR036388">
    <property type="entry name" value="WH-like_DNA-bd_sf"/>
</dbReference>
<dbReference type="OrthoDB" id="315700at2157"/>
<gene>
    <name evidence="1" type="ORF">HZS54_06015</name>
</gene>